<dbReference type="InterPro" id="IPR007474">
    <property type="entry name" value="ApaG_domain"/>
</dbReference>
<dbReference type="PANTHER" id="PTHR14289:SF16">
    <property type="entry name" value="POLYMERASE DELTA-INTERACTING PROTEIN 2"/>
    <property type="match status" value="1"/>
</dbReference>
<name>A0ABP9VCL2_9DEIO</name>
<evidence type="ECO:0000259" key="1">
    <source>
        <dbReference type="PROSITE" id="PS51087"/>
    </source>
</evidence>
<keyword evidence="3" id="KW-1185">Reference proteome</keyword>
<dbReference type="Proteomes" id="UP001458946">
    <property type="component" value="Unassembled WGS sequence"/>
</dbReference>
<gene>
    <name evidence="2" type="primary">apaG</name>
    <name evidence="2" type="ORF">Dxin01_02726</name>
</gene>
<dbReference type="SUPFAM" id="SSF110069">
    <property type="entry name" value="ApaG-like"/>
    <property type="match status" value="1"/>
</dbReference>
<evidence type="ECO:0000313" key="2">
    <source>
        <dbReference type="EMBL" id="GAA5502978.1"/>
    </source>
</evidence>
<protein>
    <submittedName>
        <fullName evidence="2">Protein ApaG</fullName>
    </submittedName>
</protein>
<organism evidence="2 3">
    <name type="scientific">Deinococcus xinjiangensis</name>
    <dbReference type="NCBI Taxonomy" id="457454"/>
    <lineage>
        <taxon>Bacteria</taxon>
        <taxon>Thermotogati</taxon>
        <taxon>Deinococcota</taxon>
        <taxon>Deinococci</taxon>
        <taxon>Deinococcales</taxon>
        <taxon>Deinococcaceae</taxon>
        <taxon>Deinococcus</taxon>
    </lineage>
</organism>
<evidence type="ECO:0000313" key="3">
    <source>
        <dbReference type="Proteomes" id="UP001458946"/>
    </source>
</evidence>
<feature type="domain" description="ApaG" evidence="1">
    <location>
        <begin position="1"/>
        <end position="116"/>
    </location>
</feature>
<comment type="caution">
    <text evidence="2">The sequence shown here is derived from an EMBL/GenBank/DDBJ whole genome shotgun (WGS) entry which is preliminary data.</text>
</comment>
<dbReference type="NCBIfam" id="NF003967">
    <property type="entry name" value="PRK05461.1"/>
    <property type="match status" value="1"/>
</dbReference>
<reference evidence="2 3" key="1">
    <citation type="submission" date="2024-02" db="EMBL/GenBank/DDBJ databases">
        <title>Deinococcus xinjiangensis NBRC 107630.</title>
        <authorList>
            <person name="Ichikawa N."/>
            <person name="Katano-Makiyama Y."/>
            <person name="Hidaka K."/>
        </authorList>
    </citation>
    <scope>NUCLEOTIDE SEQUENCE [LARGE SCALE GENOMIC DNA]</scope>
    <source>
        <strain evidence="2 3">NBRC 107630</strain>
    </source>
</reference>
<dbReference type="Pfam" id="PF04379">
    <property type="entry name" value="DUF525"/>
    <property type="match status" value="1"/>
</dbReference>
<dbReference type="Gene3D" id="2.60.40.1470">
    <property type="entry name" value="ApaG domain"/>
    <property type="match status" value="1"/>
</dbReference>
<dbReference type="PROSITE" id="PS51087">
    <property type="entry name" value="APAG"/>
    <property type="match status" value="1"/>
</dbReference>
<accession>A0ABP9VCL2</accession>
<dbReference type="EMBL" id="BAABRN010000034">
    <property type="protein sequence ID" value="GAA5502978.1"/>
    <property type="molecule type" value="Genomic_DNA"/>
</dbReference>
<sequence>MVSVEVKYLLAHSTPERHAFNYFITIENRSEETWQLLTRHWDIRDGAGRSFSVDGDGVVGEQPLLAPRATYTYNSFVTVDSMPGLMHGHYVMQDAWGERAEVPIPAFRLDVGERVMN</sequence>
<dbReference type="InterPro" id="IPR036767">
    <property type="entry name" value="ApaG_sf"/>
</dbReference>
<dbReference type="PANTHER" id="PTHR14289">
    <property type="entry name" value="F-BOX ONLY PROTEIN 3"/>
    <property type="match status" value="1"/>
</dbReference>
<proteinExistence type="predicted"/>